<sequence length="221" mass="24863">MAEEYAAKMSRKTDAELLLYLRNRAEYREEAVLAALTEAQQRQLPVEEFNPAALRAELEPIAAQQQAAEAQRLAASQQQRAAAELPEETGPALYSPLTITLFSVLFSLFAGAILLILNFRALGRKGATTRLVLFLIGYLILFAILLKALPQVAPFLMQFGSLPPIMAYNLWFWPRYIGAQQYQRRGWFAPFIICMAVSMLLLLLLAPILMRQFTEMGIPVK</sequence>
<keyword evidence="1" id="KW-0812">Transmembrane</keyword>
<keyword evidence="3" id="KW-1185">Reference proteome</keyword>
<gene>
    <name evidence="2" type="ORF">EU556_19485</name>
</gene>
<evidence type="ECO:0000313" key="2">
    <source>
        <dbReference type="EMBL" id="TGE05487.1"/>
    </source>
</evidence>
<reference evidence="2 3" key="1">
    <citation type="submission" date="2019-04" db="EMBL/GenBank/DDBJ databases">
        <authorList>
            <person name="Feng G."/>
            <person name="Zhang J."/>
            <person name="Zhu H."/>
        </authorList>
    </citation>
    <scope>NUCLEOTIDE SEQUENCE [LARGE SCALE GENOMIC DNA]</scope>
    <source>
        <strain evidence="2 3">92R-1</strain>
    </source>
</reference>
<protein>
    <submittedName>
        <fullName evidence="2">Uncharacterized protein</fullName>
    </submittedName>
</protein>
<comment type="caution">
    <text evidence="2">The sequence shown here is derived from an EMBL/GenBank/DDBJ whole genome shotgun (WGS) entry which is preliminary data.</text>
</comment>
<dbReference type="RefSeq" id="WP_135435800.1">
    <property type="nucleotide sequence ID" value="NZ_SRLA01000004.1"/>
</dbReference>
<organism evidence="2 3">
    <name type="scientific">Hymenobacter fodinae</name>
    <dbReference type="NCBI Taxonomy" id="2510796"/>
    <lineage>
        <taxon>Bacteria</taxon>
        <taxon>Pseudomonadati</taxon>
        <taxon>Bacteroidota</taxon>
        <taxon>Cytophagia</taxon>
        <taxon>Cytophagales</taxon>
        <taxon>Hymenobacteraceae</taxon>
        <taxon>Hymenobacter</taxon>
    </lineage>
</organism>
<feature type="transmembrane region" description="Helical" evidence="1">
    <location>
        <begin position="131"/>
        <end position="149"/>
    </location>
</feature>
<feature type="transmembrane region" description="Helical" evidence="1">
    <location>
        <begin position="186"/>
        <end position="210"/>
    </location>
</feature>
<dbReference type="Proteomes" id="UP000298337">
    <property type="component" value="Unassembled WGS sequence"/>
</dbReference>
<dbReference type="EMBL" id="SRLA01000004">
    <property type="protein sequence ID" value="TGE05487.1"/>
    <property type="molecule type" value="Genomic_DNA"/>
</dbReference>
<accession>A0A4Z0P535</accession>
<evidence type="ECO:0000313" key="3">
    <source>
        <dbReference type="Proteomes" id="UP000298337"/>
    </source>
</evidence>
<dbReference type="AlphaFoldDB" id="A0A4Z0P535"/>
<keyword evidence="1" id="KW-0472">Membrane</keyword>
<name>A0A4Z0P535_9BACT</name>
<feature type="transmembrane region" description="Helical" evidence="1">
    <location>
        <begin position="93"/>
        <end position="119"/>
    </location>
</feature>
<proteinExistence type="predicted"/>
<keyword evidence="1" id="KW-1133">Transmembrane helix</keyword>
<dbReference type="OrthoDB" id="882708at2"/>
<evidence type="ECO:0000256" key="1">
    <source>
        <dbReference type="SAM" id="Phobius"/>
    </source>
</evidence>